<keyword evidence="4" id="KW-1185">Reference proteome</keyword>
<dbReference type="AlphaFoldDB" id="A0A370BEL4"/>
<dbReference type="Proteomes" id="UP000253741">
    <property type="component" value="Unassembled WGS sequence"/>
</dbReference>
<feature type="compositionally biased region" description="Acidic residues" evidence="1">
    <location>
        <begin position="165"/>
        <end position="181"/>
    </location>
</feature>
<dbReference type="Pfam" id="PF13400">
    <property type="entry name" value="Tad"/>
    <property type="match status" value="1"/>
</dbReference>
<dbReference type="InterPro" id="IPR028087">
    <property type="entry name" value="Tad_N"/>
</dbReference>
<proteinExistence type="predicted"/>
<evidence type="ECO:0000313" key="3">
    <source>
        <dbReference type="EMBL" id="RDG40140.1"/>
    </source>
</evidence>
<evidence type="ECO:0000313" key="4">
    <source>
        <dbReference type="Proteomes" id="UP000253741"/>
    </source>
</evidence>
<accession>A0A370BEL4</accession>
<feature type="region of interest" description="Disordered" evidence="1">
    <location>
        <begin position="155"/>
        <end position="190"/>
    </location>
</feature>
<dbReference type="OrthoDB" id="4337756at2"/>
<organism evidence="3 4">
    <name type="scientific">Streptomyces corynorhini</name>
    <dbReference type="NCBI Taxonomy" id="2282652"/>
    <lineage>
        <taxon>Bacteria</taxon>
        <taxon>Bacillati</taxon>
        <taxon>Actinomycetota</taxon>
        <taxon>Actinomycetes</taxon>
        <taxon>Kitasatosporales</taxon>
        <taxon>Streptomycetaceae</taxon>
        <taxon>Streptomyces</taxon>
    </lineage>
</organism>
<comment type="caution">
    <text evidence="3">The sequence shown here is derived from an EMBL/GenBank/DDBJ whole genome shotgun (WGS) entry which is preliminary data.</text>
</comment>
<reference evidence="3 4" key="1">
    <citation type="submission" date="2018-07" db="EMBL/GenBank/DDBJ databases">
        <title>Streptomyces species from bats.</title>
        <authorList>
            <person name="Dunlap C."/>
        </authorList>
    </citation>
    <scope>NUCLEOTIDE SEQUENCE [LARGE SCALE GENOMIC DNA]</scope>
    <source>
        <strain evidence="3 4">AC230</strain>
    </source>
</reference>
<name>A0A370BEL4_9ACTN</name>
<evidence type="ECO:0000256" key="1">
    <source>
        <dbReference type="SAM" id="MobiDB-lite"/>
    </source>
</evidence>
<evidence type="ECO:0000259" key="2">
    <source>
        <dbReference type="Pfam" id="PF13400"/>
    </source>
</evidence>
<protein>
    <recommendedName>
        <fullName evidence="2">Putative Flp pilus-assembly TadG-like N-terminal domain-containing protein</fullName>
    </recommendedName>
</protein>
<sequence length="222" mass="23536">MSMNSTRESGQAAPIYITMVAGLLFLALAFFAVGQAGATRNGAQSAADAAALAAAQESRDLFSEDFLGGLLNPGFLEDLFNGDRIGTADGCSAAARFADENKADLDNSADGGGCSFARNRWSFTVNVITQKPMGANILPGTEKKHARAHATAVVEPRCTFKPAEKEEEEEAKPPANDDDPEDAKPVSPGLLVCGGRPWKIDPDHLDLLPDMADLFLVRLARD</sequence>
<gene>
    <name evidence="3" type="ORF">DVH02_00285</name>
</gene>
<feature type="domain" description="Putative Flp pilus-assembly TadG-like N-terminal" evidence="2">
    <location>
        <begin position="10"/>
        <end position="56"/>
    </location>
</feature>
<dbReference type="EMBL" id="QQNA01000001">
    <property type="protein sequence ID" value="RDG40140.1"/>
    <property type="molecule type" value="Genomic_DNA"/>
</dbReference>